<feature type="domain" description="RsdA/BaiN/AoA(So)-like insert" evidence="5">
    <location>
        <begin position="182"/>
        <end position="342"/>
    </location>
</feature>
<evidence type="ECO:0000256" key="2">
    <source>
        <dbReference type="ARBA" id="ARBA00022630"/>
    </source>
</evidence>
<dbReference type="Pfam" id="PF22780">
    <property type="entry name" value="HI0933_like_1st"/>
    <property type="match status" value="1"/>
</dbReference>
<dbReference type="InterPro" id="IPR055178">
    <property type="entry name" value="RsdA/BaiN/AoA(So)-like_dom"/>
</dbReference>
<dbReference type="InterPro" id="IPR023166">
    <property type="entry name" value="BaiN-like_dom_sf"/>
</dbReference>
<dbReference type="InterPro" id="IPR057661">
    <property type="entry name" value="RsdA/BaiN/AoA(So)_Rossmann"/>
</dbReference>
<dbReference type="NCBIfam" id="TIGR00275">
    <property type="entry name" value="aminoacetone oxidase family FAD-binding enzyme"/>
    <property type="match status" value="1"/>
</dbReference>
<evidence type="ECO:0000256" key="1">
    <source>
        <dbReference type="ARBA" id="ARBA00001974"/>
    </source>
</evidence>
<dbReference type="SUPFAM" id="SSF51905">
    <property type="entry name" value="FAD/NAD(P)-binding domain"/>
    <property type="match status" value="1"/>
</dbReference>
<keyword evidence="7" id="KW-1185">Reference proteome</keyword>
<dbReference type="InterPro" id="IPR036188">
    <property type="entry name" value="FAD/NAD-bd_sf"/>
</dbReference>
<accession>A0AAP2DP99</accession>
<dbReference type="PANTHER" id="PTHR42887:SF2">
    <property type="entry name" value="OS12G0638800 PROTEIN"/>
    <property type="match status" value="1"/>
</dbReference>
<protein>
    <submittedName>
        <fullName evidence="6">NAD(P)/FAD-dependent oxidoreductase</fullName>
    </submittedName>
</protein>
<dbReference type="Gene3D" id="1.10.8.260">
    <property type="entry name" value="HI0933 insert domain-like"/>
    <property type="match status" value="1"/>
</dbReference>
<evidence type="ECO:0000259" key="5">
    <source>
        <dbReference type="Pfam" id="PF22780"/>
    </source>
</evidence>
<dbReference type="AlphaFoldDB" id="A0AAP2DP99"/>
<dbReference type="InterPro" id="IPR004792">
    <property type="entry name" value="BaiN-like"/>
</dbReference>
<sequence length="402" mass="44455">MGGGAAGFYGAIQAATLKPGLQVLLLEKSNKLLAKVKVSGGGRCNVTHHCFDAAQLSRHYPRGEKPLRNVFRTYEASKTVAWFESKNVKLKTEDDGRMFPITDSSQTIIDCLMQEAQRLKIRIEMGEGVVKLERDGSGFKVHTQTGKTYYSNNVLTATGGSPGKQAYDWIANAGHTIVPPIPSLFTFNDSEKKFSDLMGVAVPAAEVRIAGTKLSQEGPVLITHWGLSGPAVIKLSAWAAEHLHNIQYQFTALVSWIGPAKEDDIRLQLLEHKKNRGKQKVLSNPLFALPQRLWVRVCELADIDDNKIWAELPQKNMNRLMEFLIRCPFQIKGKTTFKEEFVTCGGVDLKEVDLATMQSKKMPGLYFAGEVLNIDGETGGFNFQAAWSTAYLAAKAISVAHW</sequence>
<dbReference type="PANTHER" id="PTHR42887">
    <property type="entry name" value="OS12G0638800 PROTEIN"/>
    <property type="match status" value="1"/>
</dbReference>
<dbReference type="Gene3D" id="2.40.30.10">
    <property type="entry name" value="Translation factors"/>
    <property type="match status" value="1"/>
</dbReference>
<keyword evidence="3" id="KW-0274">FAD</keyword>
<dbReference type="SUPFAM" id="SSF160996">
    <property type="entry name" value="HI0933 insert domain-like"/>
    <property type="match status" value="1"/>
</dbReference>
<dbReference type="EMBL" id="JAHESF010000033">
    <property type="protein sequence ID" value="MBT1700008.1"/>
    <property type="molecule type" value="Genomic_DNA"/>
</dbReference>
<comment type="caution">
    <text evidence="6">The sequence shown here is derived from an EMBL/GenBank/DDBJ whole genome shotgun (WGS) entry which is preliminary data.</text>
</comment>
<evidence type="ECO:0000256" key="3">
    <source>
        <dbReference type="ARBA" id="ARBA00022827"/>
    </source>
</evidence>
<proteinExistence type="predicted"/>
<keyword evidence="2" id="KW-0285">Flavoprotein</keyword>
<evidence type="ECO:0000259" key="4">
    <source>
        <dbReference type="Pfam" id="PF03486"/>
    </source>
</evidence>
<name>A0AAP2DP99_9BACT</name>
<dbReference type="Gene3D" id="3.50.50.60">
    <property type="entry name" value="FAD/NAD(P)-binding domain"/>
    <property type="match status" value="1"/>
</dbReference>
<reference evidence="6 7" key="1">
    <citation type="submission" date="2021-05" db="EMBL/GenBank/DDBJ databases">
        <title>A Polyphasic approach of four new species of the genus Ohtaekwangia: Ohtaekwangia histidinii sp. nov., Ohtaekwangia cretensis sp. nov., Ohtaekwangia indiensis sp. nov., Ohtaekwangia reichenbachii sp. nov. from diverse environment.</title>
        <authorList>
            <person name="Octaviana S."/>
        </authorList>
    </citation>
    <scope>NUCLEOTIDE SEQUENCE [LARGE SCALE GENOMIC DNA]</scope>
    <source>
        <strain evidence="6 7">PWU4</strain>
    </source>
</reference>
<feature type="domain" description="RsdA/BaiN/AoA(So)-like Rossmann fold-like" evidence="4">
    <location>
        <begin position="1"/>
        <end position="395"/>
    </location>
</feature>
<gene>
    <name evidence="6" type="ORF">KK083_24185</name>
</gene>
<dbReference type="Pfam" id="PF03486">
    <property type="entry name" value="HI0933_like"/>
    <property type="match status" value="1"/>
</dbReference>
<evidence type="ECO:0000313" key="7">
    <source>
        <dbReference type="Proteomes" id="UP001319200"/>
    </source>
</evidence>
<evidence type="ECO:0000313" key="6">
    <source>
        <dbReference type="EMBL" id="MBT1700008.1"/>
    </source>
</evidence>
<dbReference type="Proteomes" id="UP001319200">
    <property type="component" value="Unassembled WGS sequence"/>
</dbReference>
<organism evidence="6 7">
    <name type="scientific">Chryseosolibacter histidini</name>
    <dbReference type="NCBI Taxonomy" id="2782349"/>
    <lineage>
        <taxon>Bacteria</taxon>
        <taxon>Pseudomonadati</taxon>
        <taxon>Bacteroidota</taxon>
        <taxon>Cytophagia</taxon>
        <taxon>Cytophagales</taxon>
        <taxon>Chryseotaleaceae</taxon>
        <taxon>Chryseosolibacter</taxon>
    </lineage>
</organism>
<comment type="cofactor">
    <cofactor evidence="1">
        <name>FAD</name>
        <dbReference type="ChEBI" id="CHEBI:57692"/>
    </cofactor>
</comment>